<sequence length="150" mass="17087">MKDYGFKQSQADHTLFIKHGGDKITMLIMCVDDMVAIGNDAGEIEELQSYWAKEFEMKDFGAIKYFLGIEVSRSKQGIFLSRRKYILDLLVETGKSAISVVSQFMHNLGIHHMEAEDHILQYLKSSHGKGIFFSKNGNLDIEGYTYSDYA</sequence>
<dbReference type="PANTHER" id="PTHR11439">
    <property type="entry name" value="GAG-POL-RELATED RETROTRANSPOSON"/>
    <property type="match status" value="1"/>
</dbReference>
<comment type="caution">
    <text evidence="2">The sequence shown here is derived from an EMBL/GenBank/DDBJ whole genome shotgun (WGS) entry which is preliminary data.</text>
</comment>
<organism evidence="2 3">
    <name type="scientific">Prunus dulcis</name>
    <name type="common">Almond</name>
    <name type="synonym">Amygdalus dulcis</name>
    <dbReference type="NCBI Taxonomy" id="3755"/>
    <lineage>
        <taxon>Eukaryota</taxon>
        <taxon>Viridiplantae</taxon>
        <taxon>Streptophyta</taxon>
        <taxon>Embryophyta</taxon>
        <taxon>Tracheophyta</taxon>
        <taxon>Spermatophyta</taxon>
        <taxon>Magnoliopsida</taxon>
        <taxon>eudicotyledons</taxon>
        <taxon>Gunneridae</taxon>
        <taxon>Pentapetalae</taxon>
        <taxon>rosids</taxon>
        <taxon>fabids</taxon>
        <taxon>Rosales</taxon>
        <taxon>Rosaceae</taxon>
        <taxon>Amygdaloideae</taxon>
        <taxon>Amygdaleae</taxon>
        <taxon>Prunus</taxon>
    </lineage>
</organism>
<evidence type="ECO:0000259" key="1">
    <source>
        <dbReference type="Pfam" id="PF07727"/>
    </source>
</evidence>
<keyword evidence="3" id="KW-1185">Reference proteome</keyword>
<protein>
    <recommendedName>
        <fullName evidence="1">Reverse transcriptase Ty1/copia-type domain-containing protein</fullName>
    </recommendedName>
</protein>
<evidence type="ECO:0000313" key="2">
    <source>
        <dbReference type="EMBL" id="KAI5323321.1"/>
    </source>
</evidence>
<accession>A0AAD4VF42</accession>
<gene>
    <name evidence="2" type="ORF">L3X38_032393</name>
</gene>
<dbReference type="Proteomes" id="UP001054821">
    <property type="component" value="Chromosome 6"/>
</dbReference>
<proteinExistence type="predicted"/>
<feature type="domain" description="Reverse transcriptase Ty1/copia-type" evidence="1">
    <location>
        <begin position="2"/>
        <end position="90"/>
    </location>
</feature>
<dbReference type="InterPro" id="IPR013103">
    <property type="entry name" value="RVT_2"/>
</dbReference>
<dbReference type="Pfam" id="PF07727">
    <property type="entry name" value="RVT_2"/>
    <property type="match status" value="1"/>
</dbReference>
<reference evidence="2 3" key="1">
    <citation type="journal article" date="2022" name="G3 (Bethesda)">
        <title>Whole-genome sequence and methylome profiling of the almond [Prunus dulcis (Mill.) D.A. Webb] cultivar 'Nonpareil'.</title>
        <authorList>
            <person name="D'Amico-Willman K.M."/>
            <person name="Ouma W.Z."/>
            <person name="Meulia T."/>
            <person name="Sideli G.M."/>
            <person name="Gradziel T.M."/>
            <person name="Fresnedo-Ramirez J."/>
        </authorList>
    </citation>
    <scope>NUCLEOTIDE SEQUENCE [LARGE SCALE GENOMIC DNA]</scope>
    <source>
        <strain evidence="2">Clone GOH B32 T37-40</strain>
    </source>
</reference>
<evidence type="ECO:0000313" key="3">
    <source>
        <dbReference type="Proteomes" id="UP001054821"/>
    </source>
</evidence>
<name>A0AAD4VF42_PRUDU</name>
<dbReference type="EMBL" id="JAJFAZ020000006">
    <property type="protein sequence ID" value="KAI5323321.1"/>
    <property type="molecule type" value="Genomic_DNA"/>
</dbReference>
<dbReference type="AlphaFoldDB" id="A0AAD4VF42"/>
<dbReference type="PANTHER" id="PTHR11439:SF482">
    <property type="entry name" value="GAG-PRE-INTEGRASE DOMAIN-CONTAINING PROTEIN"/>
    <property type="match status" value="1"/>
</dbReference>